<organism evidence="10 11">
    <name type="scientific">Sinimarinibacterium thermocellulolyticum</name>
    <dbReference type="NCBI Taxonomy" id="3170016"/>
    <lineage>
        <taxon>Bacteria</taxon>
        <taxon>Pseudomonadati</taxon>
        <taxon>Pseudomonadota</taxon>
        <taxon>Gammaproteobacteria</taxon>
        <taxon>Nevskiales</taxon>
        <taxon>Nevskiaceae</taxon>
        <taxon>Sinimarinibacterium</taxon>
    </lineage>
</organism>
<reference evidence="10 11" key="1">
    <citation type="submission" date="2024-06" db="EMBL/GenBank/DDBJ databases">
        <authorList>
            <person name="Li Z."/>
            <person name="Jiang Y."/>
        </authorList>
    </citation>
    <scope>NUCLEOTIDE SEQUENCE [LARGE SCALE GENOMIC DNA]</scope>
    <source>
        <strain evidence="10 11">HSW-8</strain>
    </source>
</reference>
<dbReference type="Pfam" id="PF00441">
    <property type="entry name" value="Acyl-CoA_dh_1"/>
    <property type="match status" value="1"/>
</dbReference>
<dbReference type="Gene3D" id="1.10.540.10">
    <property type="entry name" value="Acyl-CoA dehydrogenase/oxidase, N-terminal domain"/>
    <property type="match status" value="1"/>
</dbReference>
<sequence>MRLEYTEKQNRFRAEVREWLAANLPAKPLASFDTPEGFEQHRAWERKLAEKGYSAVTWPKDYGGRGCDLIEWLIFEEEYWAAGAPLRVNQNGVFLLAPTLMEYGTPEQKARFLPRMATGDDIWAQGWSEPGAGSDMAAIRSRAVRRNGHYVVNGQKVWSTRAVWADWLFGLFRTDPDSQRHHGLSFLLLPLKTPGITIRPIKQLNGLPGFAEIFFDDVQVPVENRVGDEGAGWSIAMATAGFERGLMLRSPARFQQTARQLVDLYRRHRETADADPGIRDAVIKSWMDAEAYALATYRTACRLAKGGQIGAEASTNKIFWSELDLLMHETAMRILGARGELMPNAPDGGDIGAWLDGFLFSLAGPIYAGTNEIQRNIIAERMLGLPRA</sequence>
<name>A0ABV2ACP7_9GAMM</name>
<evidence type="ECO:0000259" key="8">
    <source>
        <dbReference type="Pfam" id="PF02770"/>
    </source>
</evidence>
<feature type="domain" description="Acyl-CoA dehydrogenase/oxidase C-terminal" evidence="7">
    <location>
        <begin position="230"/>
        <end position="383"/>
    </location>
</feature>
<proteinExistence type="inferred from homology"/>
<evidence type="ECO:0000259" key="7">
    <source>
        <dbReference type="Pfam" id="PF00441"/>
    </source>
</evidence>
<gene>
    <name evidence="10" type="ORF">ABSH63_11775</name>
</gene>
<keyword evidence="11" id="KW-1185">Reference proteome</keyword>
<dbReference type="EMBL" id="JBEPIJ010000013">
    <property type="protein sequence ID" value="MES0874681.1"/>
    <property type="molecule type" value="Genomic_DNA"/>
</dbReference>
<accession>A0ABV2ACP7</accession>
<evidence type="ECO:0000256" key="4">
    <source>
        <dbReference type="ARBA" id="ARBA00022827"/>
    </source>
</evidence>
<dbReference type="InterPro" id="IPR052161">
    <property type="entry name" value="Mycobact_Acyl-CoA_DH"/>
</dbReference>
<dbReference type="SUPFAM" id="SSF56645">
    <property type="entry name" value="Acyl-CoA dehydrogenase NM domain-like"/>
    <property type="match status" value="1"/>
</dbReference>
<dbReference type="Pfam" id="PF02770">
    <property type="entry name" value="Acyl-CoA_dh_M"/>
    <property type="match status" value="1"/>
</dbReference>
<dbReference type="InterPro" id="IPR036250">
    <property type="entry name" value="AcylCo_DH-like_C"/>
</dbReference>
<evidence type="ECO:0000256" key="6">
    <source>
        <dbReference type="RuleBase" id="RU362125"/>
    </source>
</evidence>
<dbReference type="InterPro" id="IPR009100">
    <property type="entry name" value="AcylCoA_DH/oxidase_NM_dom_sf"/>
</dbReference>
<dbReference type="CDD" id="cd01152">
    <property type="entry name" value="ACAD_fadE6_17_26"/>
    <property type="match status" value="1"/>
</dbReference>
<keyword evidence="3 6" id="KW-0285">Flavoprotein</keyword>
<evidence type="ECO:0000313" key="11">
    <source>
        <dbReference type="Proteomes" id="UP001465331"/>
    </source>
</evidence>
<dbReference type="PANTHER" id="PTHR43292:SF3">
    <property type="entry name" value="ACYL-COA DEHYDROGENASE FADE29"/>
    <property type="match status" value="1"/>
</dbReference>
<evidence type="ECO:0000256" key="1">
    <source>
        <dbReference type="ARBA" id="ARBA00001974"/>
    </source>
</evidence>
<dbReference type="SUPFAM" id="SSF47203">
    <property type="entry name" value="Acyl-CoA dehydrogenase C-terminal domain-like"/>
    <property type="match status" value="1"/>
</dbReference>
<dbReference type="Gene3D" id="2.40.110.10">
    <property type="entry name" value="Butyryl-CoA Dehydrogenase, subunit A, domain 2"/>
    <property type="match status" value="1"/>
</dbReference>
<dbReference type="InterPro" id="IPR046373">
    <property type="entry name" value="Acyl-CoA_Oxase/DH_mid-dom_sf"/>
</dbReference>
<dbReference type="Proteomes" id="UP001465331">
    <property type="component" value="Unassembled WGS sequence"/>
</dbReference>
<comment type="caution">
    <text evidence="10">The sequence shown here is derived from an EMBL/GenBank/DDBJ whole genome shotgun (WGS) entry which is preliminary data.</text>
</comment>
<dbReference type="InterPro" id="IPR009075">
    <property type="entry name" value="AcylCo_DH/oxidase_C"/>
</dbReference>
<feature type="domain" description="Acyl-CoA dehydrogenase/oxidase N-terminal" evidence="9">
    <location>
        <begin position="6"/>
        <end position="120"/>
    </location>
</feature>
<feature type="domain" description="Acyl-CoA oxidase/dehydrogenase middle" evidence="8">
    <location>
        <begin position="124"/>
        <end position="218"/>
    </location>
</feature>
<evidence type="ECO:0000256" key="5">
    <source>
        <dbReference type="ARBA" id="ARBA00023002"/>
    </source>
</evidence>
<evidence type="ECO:0000259" key="9">
    <source>
        <dbReference type="Pfam" id="PF02771"/>
    </source>
</evidence>
<evidence type="ECO:0000313" key="10">
    <source>
        <dbReference type="EMBL" id="MES0874681.1"/>
    </source>
</evidence>
<dbReference type="InterPro" id="IPR006091">
    <property type="entry name" value="Acyl-CoA_Oxase/DH_mid-dom"/>
</dbReference>
<keyword evidence="5 6" id="KW-0560">Oxidoreductase</keyword>
<protein>
    <submittedName>
        <fullName evidence="10">Acyl-CoA dehydrogenase</fullName>
    </submittedName>
</protein>
<dbReference type="RefSeq" id="WP_352889982.1">
    <property type="nucleotide sequence ID" value="NZ_JBEPIJ010000013.1"/>
</dbReference>
<evidence type="ECO:0000256" key="3">
    <source>
        <dbReference type="ARBA" id="ARBA00022630"/>
    </source>
</evidence>
<dbReference type="InterPro" id="IPR013786">
    <property type="entry name" value="AcylCoA_DH/ox_N"/>
</dbReference>
<dbReference type="Pfam" id="PF02771">
    <property type="entry name" value="Acyl-CoA_dh_N"/>
    <property type="match status" value="1"/>
</dbReference>
<comment type="cofactor">
    <cofactor evidence="1 6">
        <name>FAD</name>
        <dbReference type="ChEBI" id="CHEBI:57692"/>
    </cofactor>
</comment>
<comment type="similarity">
    <text evidence="2 6">Belongs to the acyl-CoA dehydrogenase family.</text>
</comment>
<evidence type="ECO:0000256" key="2">
    <source>
        <dbReference type="ARBA" id="ARBA00009347"/>
    </source>
</evidence>
<dbReference type="Gene3D" id="1.20.140.10">
    <property type="entry name" value="Butyryl-CoA Dehydrogenase, subunit A, domain 3"/>
    <property type="match status" value="1"/>
</dbReference>
<dbReference type="PANTHER" id="PTHR43292">
    <property type="entry name" value="ACYL-COA DEHYDROGENASE"/>
    <property type="match status" value="1"/>
</dbReference>
<dbReference type="InterPro" id="IPR037069">
    <property type="entry name" value="AcylCoA_DH/ox_N_sf"/>
</dbReference>
<keyword evidence="4 6" id="KW-0274">FAD</keyword>